<proteinExistence type="predicted"/>
<dbReference type="Proteomes" id="UP000053612">
    <property type="component" value="Unassembled WGS sequence"/>
</dbReference>
<protein>
    <submittedName>
        <fullName evidence="1">Uncharacterized protein</fullName>
    </submittedName>
</protein>
<evidence type="ECO:0000313" key="1">
    <source>
        <dbReference type="EMBL" id="KSU19472.1"/>
    </source>
</evidence>
<reference evidence="2" key="1">
    <citation type="submission" date="2015-10" db="EMBL/GenBank/DDBJ databases">
        <title>Draft Genome Sequences of 11 Lactococcus lactis subspecies cremoris strains.</title>
        <authorList>
            <person name="Wels M."/>
            <person name="Backus L."/>
            <person name="Boekhorst J."/>
            <person name="Dijkstra A."/>
            <person name="Beerthuizen M."/>
            <person name="Kelly W."/>
            <person name="Siezen R."/>
            <person name="Bachmann H."/>
            <person name="Van Hijum S."/>
        </authorList>
    </citation>
    <scope>NUCLEOTIDE SEQUENCE [LARGE SCALE GENOMIC DNA]</scope>
    <source>
        <strain evidence="2">LMG9449</strain>
    </source>
</reference>
<dbReference type="RefSeq" id="WP_160321466.1">
    <property type="nucleotide sequence ID" value="NZ_JAWXXO010000002.1"/>
</dbReference>
<evidence type="ECO:0000313" key="2">
    <source>
        <dbReference type="Proteomes" id="UP000053612"/>
    </source>
</evidence>
<organism evidence="1 2">
    <name type="scientific">Lactococcus lactis subsp. lactis</name>
    <name type="common">Streptococcus lactis</name>
    <dbReference type="NCBI Taxonomy" id="1360"/>
    <lineage>
        <taxon>Bacteria</taxon>
        <taxon>Bacillati</taxon>
        <taxon>Bacillota</taxon>
        <taxon>Bacilli</taxon>
        <taxon>Lactobacillales</taxon>
        <taxon>Streptococcaceae</taxon>
        <taxon>Lactococcus</taxon>
    </lineage>
</organism>
<gene>
    <name evidence="1" type="ORF">LMG9449_0703</name>
</gene>
<accession>A0A0V8E0V3</accession>
<dbReference type="EMBL" id="LKLS01000087">
    <property type="protein sequence ID" value="KSU19472.1"/>
    <property type="molecule type" value="Genomic_DNA"/>
</dbReference>
<sequence length="52" mass="6171">MYYQISIIILFSIITGLLSYIASSYYADKQSKKMSKLIEEKFKETEKRIKDN</sequence>
<comment type="caution">
    <text evidence="1">The sequence shown here is derived from an EMBL/GenBank/DDBJ whole genome shotgun (WGS) entry which is preliminary data.</text>
</comment>
<dbReference type="PATRIC" id="fig|1360.109.peg.2003"/>
<dbReference type="AlphaFoldDB" id="A0A0V8E0V3"/>
<name>A0A0V8E0V3_LACLL</name>